<reference evidence="1" key="2">
    <citation type="journal article" date="2015" name="Fish Shellfish Immunol.">
        <title>Early steps in the European eel (Anguilla anguilla)-Vibrio vulnificus interaction in the gills: Role of the RtxA13 toxin.</title>
        <authorList>
            <person name="Callol A."/>
            <person name="Pajuelo D."/>
            <person name="Ebbesson L."/>
            <person name="Teles M."/>
            <person name="MacKenzie S."/>
            <person name="Amaro C."/>
        </authorList>
    </citation>
    <scope>NUCLEOTIDE SEQUENCE</scope>
</reference>
<name>A0A0E9UC82_ANGAN</name>
<sequence>MCMYILNNLAVKSSTLMVLARASWRNLESWLILSTSRSKCVCTAIPWSKSTFGNGEGKSVIGA</sequence>
<reference evidence="1" key="1">
    <citation type="submission" date="2014-11" db="EMBL/GenBank/DDBJ databases">
        <authorList>
            <person name="Amaro Gonzalez C."/>
        </authorList>
    </citation>
    <scope>NUCLEOTIDE SEQUENCE</scope>
</reference>
<protein>
    <submittedName>
        <fullName evidence="1">Uncharacterized protein</fullName>
    </submittedName>
</protein>
<organism evidence="1">
    <name type="scientific">Anguilla anguilla</name>
    <name type="common">European freshwater eel</name>
    <name type="synonym">Muraena anguilla</name>
    <dbReference type="NCBI Taxonomy" id="7936"/>
    <lineage>
        <taxon>Eukaryota</taxon>
        <taxon>Metazoa</taxon>
        <taxon>Chordata</taxon>
        <taxon>Craniata</taxon>
        <taxon>Vertebrata</taxon>
        <taxon>Euteleostomi</taxon>
        <taxon>Actinopterygii</taxon>
        <taxon>Neopterygii</taxon>
        <taxon>Teleostei</taxon>
        <taxon>Anguilliformes</taxon>
        <taxon>Anguillidae</taxon>
        <taxon>Anguilla</taxon>
    </lineage>
</organism>
<evidence type="ECO:0000313" key="1">
    <source>
        <dbReference type="EMBL" id="JAH62800.1"/>
    </source>
</evidence>
<accession>A0A0E9UC82</accession>
<proteinExistence type="predicted"/>
<dbReference type="AlphaFoldDB" id="A0A0E9UC82"/>
<dbReference type="EMBL" id="GBXM01045777">
    <property type="protein sequence ID" value="JAH62800.1"/>
    <property type="molecule type" value="Transcribed_RNA"/>
</dbReference>